<protein>
    <submittedName>
        <fullName evidence="1">Uncharacterized protein</fullName>
    </submittedName>
</protein>
<dbReference type="Proteomes" id="UP001497535">
    <property type="component" value="Unassembled WGS sequence"/>
</dbReference>
<organism evidence="1 2">
    <name type="scientific">Meloidogyne enterolobii</name>
    <name type="common">Root-knot nematode worm</name>
    <name type="synonym">Meloidogyne mayaguensis</name>
    <dbReference type="NCBI Taxonomy" id="390850"/>
    <lineage>
        <taxon>Eukaryota</taxon>
        <taxon>Metazoa</taxon>
        <taxon>Ecdysozoa</taxon>
        <taxon>Nematoda</taxon>
        <taxon>Chromadorea</taxon>
        <taxon>Rhabditida</taxon>
        <taxon>Tylenchina</taxon>
        <taxon>Tylenchomorpha</taxon>
        <taxon>Tylenchoidea</taxon>
        <taxon>Meloidogynidae</taxon>
        <taxon>Meloidogyninae</taxon>
        <taxon>Meloidogyne</taxon>
    </lineage>
</organism>
<gene>
    <name evidence="1" type="ORF">MENTE1834_LOCUS17890</name>
</gene>
<keyword evidence="2" id="KW-1185">Reference proteome</keyword>
<accession>A0ACB0YXA9</accession>
<evidence type="ECO:0000313" key="2">
    <source>
        <dbReference type="Proteomes" id="UP001497535"/>
    </source>
</evidence>
<reference evidence="1" key="1">
    <citation type="submission" date="2023-11" db="EMBL/GenBank/DDBJ databases">
        <authorList>
            <person name="Poullet M."/>
        </authorList>
    </citation>
    <scope>NUCLEOTIDE SEQUENCE</scope>
    <source>
        <strain evidence="1">E1834</strain>
    </source>
</reference>
<sequence>MTIYYLPLLNHYRRPSSLLCHYLTNPVFHKLLIGSLDFLLPPVLLEPAGPKLSVYFQPLFL</sequence>
<dbReference type="EMBL" id="CAVMJV010000020">
    <property type="protein sequence ID" value="CAK5067618.1"/>
    <property type="molecule type" value="Genomic_DNA"/>
</dbReference>
<comment type="caution">
    <text evidence="1">The sequence shown here is derived from an EMBL/GenBank/DDBJ whole genome shotgun (WGS) entry which is preliminary data.</text>
</comment>
<name>A0ACB0YXA9_MELEN</name>
<evidence type="ECO:0000313" key="1">
    <source>
        <dbReference type="EMBL" id="CAK5067618.1"/>
    </source>
</evidence>
<proteinExistence type="predicted"/>